<organism evidence="4 5">
    <name type="scientific">Rotaria sordida</name>
    <dbReference type="NCBI Taxonomy" id="392033"/>
    <lineage>
        <taxon>Eukaryota</taxon>
        <taxon>Metazoa</taxon>
        <taxon>Spiralia</taxon>
        <taxon>Gnathifera</taxon>
        <taxon>Rotifera</taxon>
        <taxon>Eurotatoria</taxon>
        <taxon>Bdelloidea</taxon>
        <taxon>Philodinida</taxon>
        <taxon>Philodinidae</taxon>
        <taxon>Rotaria</taxon>
    </lineage>
</organism>
<dbReference type="Gene3D" id="3.40.50.12780">
    <property type="entry name" value="N-terminal domain of ligase-like"/>
    <property type="match status" value="1"/>
</dbReference>
<dbReference type="Proteomes" id="UP000663889">
    <property type="component" value="Unassembled WGS sequence"/>
</dbReference>
<evidence type="ECO:0000259" key="3">
    <source>
        <dbReference type="Pfam" id="PF13193"/>
    </source>
</evidence>
<dbReference type="PANTHER" id="PTHR43201">
    <property type="entry name" value="ACYL-COA SYNTHETASE"/>
    <property type="match status" value="1"/>
</dbReference>
<gene>
    <name evidence="4" type="ORF">SEV965_LOCUS14614</name>
</gene>
<dbReference type="InterPro" id="IPR045851">
    <property type="entry name" value="AMP-bd_C_sf"/>
</dbReference>
<accession>A0A814M8T3</accession>
<sequence length="557" mass="62590">MSSCNISASYPIYYESISRYGNKVALVDQSSSYTYEQLYSIARQFSHRLSSIIQQEKSTDNAIDTNSIQIGVLCPNDASFIIALWASWMIGATVIPLSLQHPPTLIDYFLNDAQCRAVIVGDNHSYDLIKTTLENNSQINIPIININKNDLSSTITHDDNLLSPTINQKNALILYTSGTSGKPKGCVITYNAVQAHVDSMIKAWGWTTDDVILHILPLHHIHGLMNGLLTPHFIGAKVIMLPRFDASKVWEYLINSAPEQQITVFTGVPTVYAKLIHEYDVKYASCSQTRDIIREQCSQKIRLMMCGSAALPESIYRRWYDITGYNLLERYGMTECGMALSNPLYGERISGTVGKPMPTVLIRIARENSDSPMGYETLVEADSDYTKLEVKNTTDEPIEGELLIQSPTLFKEYWQKPNETRATFTIDGKFFKTGDICRYDPQKNVFSIRGRQSMDIIKRAGYKISALDIERVLLEHNDILECSVVGIDDLTLGQKIVAIILPKSPTNITNLTIDAIRPFCKQQLPKYSLPDSVTIIDHIPRNAMGKVNKKELVNLIV</sequence>
<comment type="caution">
    <text evidence="4">The sequence shown here is derived from an EMBL/GenBank/DDBJ whole genome shotgun (WGS) entry which is preliminary data.</text>
</comment>
<dbReference type="GO" id="GO:0006631">
    <property type="term" value="P:fatty acid metabolic process"/>
    <property type="evidence" value="ECO:0007669"/>
    <property type="project" value="TreeGrafter"/>
</dbReference>
<proteinExistence type="inferred from homology"/>
<feature type="domain" description="AMP-dependent synthetase/ligase" evidence="2">
    <location>
        <begin position="15"/>
        <end position="414"/>
    </location>
</feature>
<dbReference type="CDD" id="cd05941">
    <property type="entry name" value="MCS"/>
    <property type="match status" value="1"/>
</dbReference>
<dbReference type="Pfam" id="PF00501">
    <property type="entry name" value="AMP-binding"/>
    <property type="match status" value="1"/>
</dbReference>
<dbReference type="Pfam" id="PF13193">
    <property type="entry name" value="AMP-binding_C"/>
    <property type="match status" value="1"/>
</dbReference>
<dbReference type="Gene3D" id="3.30.300.30">
    <property type="match status" value="1"/>
</dbReference>
<dbReference type="GO" id="GO:0031956">
    <property type="term" value="F:medium-chain fatty acid-CoA ligase activity"/>
    <property type="evidence" value="ECO:0007669"/>
    <property type="project" value="TreeGrafter"/>
</dbReference>
<evidence type="ECO:0000313" key="4">
    <source>
        <dbReference type="EMBL" id="CAF1076237.1"/>
    </source>
</evidence>
<dbReference type="EMBL" id="CAJNOU010000735">
    <property type="protein sequence ID" value="CAF1076237.1"/>
    <property type="molecule type" value="Genomic_DNA"/>
</dbReference>
<evidence type="ECO:0000313" key="5">
    <source>
        <dbReference type="Proteomes" id="UP000663889"/>
    </source>
</evidence>
<name>A0A814M8T3_9BILA</name>
<evidence type="ECO:0000256" key="1">
    <source>
        <dbReference type="ARBA" id="ARBA00006432"/>
    </source>
</evidence>
<protein>
    <submittedName>
        <fullName evidence="4">Uncharacterized protein</fullName>
    </submittedName>
</protein>
<dbReference type="AlphaFoldDB" id="A0A814M8T3"/>
<dbReference type="InterPro" id="IPR020845">
    <property type="entry name" value="AMP-binding_CS"/>
</dbReference>
<dbReference type="PANTHER" id="PTHR43201:SF8">
    <property type="entry name" value="ACYL-COA SYNTHETASE FAMILY MEMBER 3"/>
    <property type="match status" value="1"/>
</dbReference>
<dbReference type="InterPro" id="IPR025110">
    <property type="entry name" value="AMP-bd_C"/>
</dbReference>
<comment type="similarity">
    <text evidence="1">Belongs to the ATP-dependent AMP-binding enzyme family.</text>
</comment>
<dbReference type="InterPro" id="IPR000873">
    <property type="entry name" value="AMP-dep_synth/lig_dom"/>
</dbReference>
<reference evidence="4" key="1">
    <citation type="submission" date="2021-02" db="EMBL/GenBank/DDBJ databases">
        <authorList>
            <person name="Nowell W R."/>
        </authorList>
    </citation>
    <scope>NUCLEOTIDE SEQUENCE</scope>
</reference>
<evidence type="ECO:0000259" key="2">
    <source>
        <dbReference type="Pfam" id="PF00501"/>
    </source>
</evidence>
<dbReference type="PROSITE" id="PS00455">
    <property type="entry name" value="AMP_BINDING"/>
    <property type="match status" value="1"/>
</dbReference>
<dbReference type="SUPFAM" id="SSF56801">
    <property type="entry name" value="Acetyl-CoA synthetase-like"/>
    <property type="match status" value="1"/>
</dbReference>
<dbReference type="InterPro" id="IPR042099">
    <property type="entry name" value="ANL_N_sf"/>
</dbReference>
<feature type="domain" description="AMP-binding enzyme C-terminal" evidence="3">
    <location>
        <begin position="469"/>
        <end position="546"/>
    </location>
</feature>